<proteinExistence type="predicted"/>
<organism evidence="1 2">
    <name type="scientific">Sphingomonas cavernae</name>
    <dbReference type="NCBI Taxonomy" id="2320861"/>
    <lineage>
        <taxon>Bacteria</taxon>
        <taxon>Pseudomonadati</taxon>
        <taxon>Pseudomonadota</taxon>
        <taxon>Alphaproteobacteria</taxon>
        <taxon>Sphingomonadales</taxon>
        <taxon>Sphingomonadaceae</taxon>
        <taxon>Sphingomonas</taxon>
    </lineage>
</organism>
<evidence type="ECO:0000313" key="2">
    <source>
        <dbReference type="Proteomes" id="UP000286100"/>
    </source>
</evidence>
<dbReference type="RefSeq" id="WP_119759740.1">
    <property type="nucleotide sequence ID" value="NZ_QYUM01000002.1"/>
</dbReference>
<comment type="caution">
    <text evidence="1">The sequence shown here is derived from an EMBL/GenBank/DDBJ whole genome shotgun (WGS) entry which is preliminary data.</text>
</comment>
<dbReference type="EMBL" id="QYUM01000002">
    <property type="protein sequence ID" value="RJF93462.1"/>
    <property type="molecule type" value="Genomic_DNA"/>
</dbReference>
<name>A0A418WQE0_9SPHN</name>
<accession>A0A418WQE0</accession>
<gene>
    <name evidence="1" type="ORF">D3876_03805</name>
</gene>
<keyword evidence="2" id="KW-1185">Reference proteome</keyword>
<dbReference type="AlphaFoldDB" id="A0A418WQE0"/>
<protein>
    <submittedName>
        <fullName evidence="1">Uncharacterized protein</fullName>
    </submittedName>
</protein>
<dbReference type="Proteomes" id="UP000286100">
    <property type="component" value="Unassembled WGS sequence"/>
</dbReference>
<evidence type="ECO:0000313" key="1">
    <source>
        <dbReference type="EMBL" id="RJF93462.1"/>
    </source>
</evidence>
<reference evidence="1 2" key="1">
    <citation type="submission" date="2018-09" db="EMBL/GenBank/DDBJ databases">
        <authorList>
            <person name="Zhu H."/>
        </authorList>
    </citation>
    <scope>NUCLEOTIDE SEQUENCE [LARGE SCALE GENOMIC DNA]</scope>
    <source>
        <strain evidence="1 2">K2R01-6</strain>
    </source>
</reference>
<sequence>MDHALPASSAPSHLGLASEALVAMARALDCLDAIGAHQYGAHLDYTIHLLRQWCVAQRGVELYGAVSDPGN</sequence>